<evidence type="ECO:0000259" key="5">
    <source>
        <dbReference type="PROSITE" id="PS50931"/>
    </source>
</evidence>
<dbReference type="PROSITE" id="PS50931">
    <property type="entry name" value="HTH_LYSR"/>
    <property type="match status" value="1"/>
</dbReference>
<keyword evidence="4" id="KW-0804">Transcription</keyword>
<reference evidence="6" key="1">
    <citation type="submission" date="2022-02" db="EMBL/GenBank/DDBJ databases">
        <title>The genome sequence of Ruegeria sp. 1NDH52C.</title>
        <authorList>
            <person name="Du J."/>
        </authorList>
    </citation>
    <scope>NUCLEOTIDE SEQUENCE</scope>
    <source>
        <strain evidence="6">1NDH52C</strain>
    </source>
</reference>
<protein>
    <submittedName>
        <fullName evidence="6">LysR family transcriptional regulator</fullName>
    </submittedName>
</protein>
<comment type="caution">
    <text evidence="6">The sequence shown here is derived from an EMBL/GenBank/DDBJ whole genome shotgun (WGS) entry which is preliminary data.</text>
</comment>
<comment type="similarity">
    <text evidence="1">Belongs to the LysR transcriptional regulatory family.</text>
</comment>
<keyword evidence="3" id="KW-0238">DNA-binding</keyword>
<accession>A0ABS9NZX4</accession>
<proteinExistence type="inferred from homology"/>
<dbReference type="InterPro" id="IPR000847">
    <property type="entry name" value="LysR_HTH_N"/>
</dbReference>
<dbReference type="PANTHER" id="PTHR30126:SF40">
    <property type="entry name" value="HTH-TYPE TRANSCRIPTIONAL REGULATOR GLTR"/>
    <property type="match status" value="1"/>
</dbReference>
<dbReference type="InterPro" id="IPR036390">
    <property type="entry name" value="WH_DNA-bd_sf"/>
</dbReference>
<evidence type="ECO:0000256" key="2">
    <source>
        <dbReference type="ARBA" id="ARBA00023015"/>
    </source>
</evidence>
<dbReference type="PANTHER" id="PTHR30126">
    <property type="entry name" value="HTH-TYPE TRANSCRIPTIONAL REGULATOR"/>
    <property type="match status" value="1"/>
</dbReference>
<gene>
    <name evidence="6" type="ORF">MB818_16220</name>
</gene>
<dbReference type="SUPFAM" id="SSF46785">
    <property type="entry name" value="Winged helix' DNA-binding domain"/>
    <property type="match status" value="1"/>
</dbReference>
<organism evidence="6 7">
    <name type="scientific">Ruegeria alba</name>
    <dbReference type="NCBI Taxonomy" id="2916756"/>
    <lineage>
        <taxon>Bacteria</taxon>
        <taxon>Pseudomonadati</taxon>
        <taxon>Pseudomonadota</taxon>
        <taxon>Alphaproteobacteria</taxon>
        <taxon>Rhodobacterales</taxon>
        <taxon>Roseobacteraceae</taxon>
        <taxon>Ruegeria</taxon>
    </lineage>
</organism>
<name>A0ABS9NZX4_9RHOB</name>
<evidence type="ECO:0000313" key="7">
    <source>
        <dbReference type="Proteomes" id="UP001165279"/>
    </source>
</evidence>
<evidence type="ECO:0000256" key="1">
    <source>
        <dbReference type="ARBA" id="ARBA00009437"/>
    </source>
</evidence>
<keyword evidence="2" id="KW-0805">Transcription regulation</keyword>
<dbReference type="EMBL" id="JAKOEM010000016">
    <property type="protein sequence ID" value="MCG6559756.1"/>
    <property type="molecule type" value="Genomic_DNA"/>
</dbReference>
<dbReference type="InterPro" id="IPR036388">
    <property type="entry name" value="WH-like_DNA-bd_sf"/>
</dbReference>
<evidence type="ECO:0000256" key="4">
    <source>
        <dbReference type="ARBA" id="ARBA00023163"/>
    </source>
</evidence>
<evidence type="ECO:0000313" key="6">
    <source>
        <dbReference type="EMBL" id="MCG6559756.1"/>
    </source>
</evidence>
<dbReference type="Gene3D" id="1.10.10.10">
    <property type="entry name" value="Winged helix-like DNA-binding domain superfamily/Winged helix DNA-binding domain"/>
    <property type="match status" value="1"/>
</dbReference>
<dbReference type="Proteomes" id="UP001165279">
    <property type="component" value="Unassembled WGS sequence"/>
</dbReference>
<dbReference type="Pfam" id="PF00126">
    <property type="entry name" value="HTH_1"/>
    <property type="match status" value="1"/>
</dbReference>
<feature type="domain" description="HTH lysR-type" evidence="5">
    <location>
        <begin position="3"/>
        <end position="53"/>
    </location>
</feature>
<dbReference type="PRINTS" id="PR00039">
    <property type="entry name" value="HTHLYSR"/>
</dbReference>
<evidence type="ECO:0000256" key="3">
    <source>
        <dbReference type="ARBA" id="ARBA00023125"/>
    </source>
</evidence>
<sequence length="61" mass="6989">MHLKLRHLEVFHALMEKSSVSKAADRLHLTQPAISIALSRLEDMLGFPLFHRSKVLFARPP</sequence>
<keyword evidence="7" id="KW-1185">Reference proteome</keyword>